<proteinExistence type="predicted"/>
<evidence type="ECO:0000313" key="4">
    <source>
        <dbReference type="Proteomes" id="UP000250043"/>
    </source>
</evidence>
<evidence type="ECO:0000256" key="1">
    <source>
        <dbReference type="PIRSR" id="PIRSR600246-1"/>
    </source>
</evidence>
<dbReference type="PANTHER" id="PTHR10188">
    <property type="entry name" value="L-ASPARAGINASE"/>
    <property type="match status" value="1"/>
</dbReference>
<reference evidence="3 4" key="1">
    <citation type="submission" date="2016-07" db="EMBL/GenBank/DDBJ databases">
        <title>Draft genome of the white-rot fungus Obba rivulosa 3A-2.</title>
        <authorList>
            <consortium name="DOE Joint Genome Institute"/>
            <person name="Miettinen O."/>
            <person name="Riley R."/>
            <person name="Acob R."/>
            <person name="Barry K."/>
            <person name="Cullen D."/>
            <person name="De Vries R."/>
            <person name="Hainaut M."/>
            <person name="Hatakka A."/>
            <person name="Henrissat B."/>
            <person name="Hilden K."/>
            <person name="Kuo R."/>
            <person name="Labutti K."/>
            <person name="Lipzen A."/>
            <person name="Makela M.R."/>
            <person name="Sandor L."/>
            <person name="Spatafora J.W."/>
            <person name="Grigoriev I.V."/>
            <person name="Hibbett D.S."/>
        </authorList>
    </citation>
    <scope>NUCLEOTIDE SEQUENCE [LARGE SCALE GENOMIC DNA]</scope>
    <source>
        <strain evidence="3 4">3A-2</strain>
    </source>
</reference>
<dbReference type="Proteomes" id="UP000250043">
    <property type="component" value="Unassembled WGS sequence"/>
</dbReference>
<dbReference type="OrthoDB" id="77601at2759"/>
<dbReference type="GO" id="GO:0004298">
    <property type="term" value="F:threonine-type endopeptidase activity"/>
    <property type="evidence" value="ECO:0007669"/>
    <property type="project" value="InterPro"/>
</dbReference>
<dbReference type="PANTHER" id="PTHR10188:SF8">
    <property type="entry name" value="THREONINE ASPARTASE 1"/>
    <property type="match status" value="1"/>
</dbReference>
<organism evidence="3 4">
    <name type="scientific">Obba rivulosa</name>
    <dbReference type="NCBI Taxonomy" id="1052685"/>
    <lineage>
        <taxon>Eukaryota</taxon>
        <taxon>Fungi</taxon>
        <taxon>Dikarya</taxon>
        <taxon>Basidiomycota</taxon>
        <taxon>Agaricomycotina</taxon>
        <taxon>Agaricomycetes</taxon>
        <taxon>Polyporales</taxon>
        <taxon>Gelatoporiaceae</taxon>
        <taxon>Obba</taxon>
    </lineage>
</organism>
<dbReference type="Pfam" id="PF01112">
    <property type="entry name" value="Asparaginase_2"/>
    <property type="match status" value="1"/>
</dbReference>
<feature type="active site" description="Nucleophile" evidence="1">
    <location>
        <position position="189"/>
    </location>
</feature>
<protein>
    <submittedName>
        <fullName evidence="3">N-terminal nucleophile aminohydrolase</fullName>
    </submittedName>
</protein>
<dbReference type="InterPro" id="IPR000246">
    <property type="entry name" value="Peptidase_T2"/>
</dbReference>
<gene>
    <name evidence="3" type="ORF">OBBRIDRAFT_721169</name>
</gene>
<sequence>MVVEEFYLIAVHGGAGHHSPSRSSDAEIKKVLKSACRVALSTLAEGTSALHAVENAMTVLENDECLNAGCGSNLTLNGDVECDASIMDGETGDFGAIGAVSGIRNPVRLARAVLEHSRNPDSFGRIPPLLLVGPGATQFARTSGIEVVAPECLIALRAHRQWAHWKSIVEAASDISKEHRDTLHAIQDTVGAVAWDKMKGMSAGVSSGGLLLKHPGRIGEAGAATYGAGCWASLPSDTTRGVSCSVSGAGEYIMRSMLAKKVADAVILSGPNETHDVLQHVLRQFYEDCRARGEHNPHAGIILLLREQNAEGVIVPRLWCAFTTESMAVAYASSLDAKPQVRPAIRKHPNFRRHLTVGVFAFRRLSFYVERNNAAETCPFSSQTYH</sequence>
<dbReference type="GO" id="GO:0005737">
    <property type="term" value="C:cytoplasm"/>
    <property type="evidence" value="ECO:0007669"/>
    <property type="project" value="TreeGrafter"/>
</dbReference>
<evidence type="ECO:0000313" key="3">
    <source>
        <dbReference type="EMBL" id="OCH95160.1"/>
    </source>
</evidence>
<dbReference type="GO" id="GO:0051604">
    <property type="term" value="P:protein maturation"/>
    <property type="evidence" value="ECO:0007669"/>
    <property type="project" value="TreeGrafter"/>
</dbReference>
<evidence type="ECO:0000256" key="2">
    <source>
        <dbReference type="PIRSR" id="PIRSR600246-3"/>
    </source>
</evidence>
<keyword evidence="3" id="KW-0378">Hydrolase</keyword>
<dbReference type="AlphaFoldDB" id="A0A8E2DSU0"/>
<keyword evidence="4" id="KW-1185">Reference proteome</keyword>
<feature type="site" description="Cleavage; by autolysis" evidence="2">
    <location>
        <begin position="188"/>
        <end position="189"/>
    </location>
</feature>
<name>A0A8E2DSU0_9APHY</name>
<dbReference type="EMBL" id="KV722338">
    <property type="protein sequence ID" value="OCH95160.1"/>
    <property type="molecule type" value="Genomic_DNA"/>
</dbReference>
<dbReference type="InterPro" id="IPR029055">
    <property type="entry name" value="Ntn_hydrolases_N"/>
</dbReference>
<accession>A0A8E2DSU0</accession>
<dbReference type="Gene3D" id="3.60.20.30">
    <property type="entry name" value="(Glycosyl)asparaginase"/>
    <property type="match status" value="1"/>
</dbReference>
<dbReference type="SUPFAM" id="SSF56235">
    <property type="entry name" value="N-terminal nucleophile aminohydrolases (Ntn hydrolases)"/>
    <property type="match status" value="1"/>
</dbReference>
<dbReference type="CDD" id="cd04514">
    <property type="entry name" value="Taspase1_like"/>
    <property type="match status" value="1"/>
</dbReference>
<dbReference type="InterPro" id="IPR037464">
    <property type="entry name" value="Taspase1"/>
</dbReference>